<dbReference type="PROSITE" id="PS00086">
    <property type="entry name" value="CYTOCHROME_P450"/>
    <property type="match status" value="1"/>
</dbReference>
<dbReference type="EMBL" id="JBHRYE010000026">
    <property type="protein sequence ID" value="MFC3672870.1"/>
    <property type="molecule type" value="Genomic_DNA"/>
</dbReference>
<evidence type="ECO:0000256" key="1">
    <source>
        <dbReference type="ARBA" id="ARBA00010617"/>
    </source>
</evidence>
<dbReference type="InterPro" id="IPR002401">
    <property type="entry name" value="Cyt_P450_E_grp-I"/>
</dbReference>
<keyword evidence="4 7" id="KW-0560">Oxidoreductase</keyword>
<proteinExistence type="inferred from homology"/>
<organism evidence="8 9">
    <name type="scientific">Novosphingobium pokkalii</name>
    <dbReference type="NCBI Taxonomy" id="1770194"/>
    <lineage>
        <taxon>Bacteria</taxon>
        <taxon>Pseudomonadati</taxon>
        <taxon>Pseudomonadota</taxon>
        <taxon>Alphaproteobacteria</taxon>
        <taxon>Sphingomonadales</taxon>
        <taxon>Sphingomonadaceae</taxon>
        <taxon>Novosphingobium</taxon>
    </lineage>
</organism>
<dbReference type="PANTHER" id="PTHR24291">
    <property type="entry name" value="CYTOCHROME P450 FAMILY 4"/>
    <property type="match status" value="1"/>
</dbReference>
<evidence type="ECO:0000256" key="3">
    <source>
        <dbReference type="ARBA" id="ARBA00022723"/>
    </source>
</evidence>
<dbReference type="InterPro" id="IPR001128">
    <property type="entry name" value="Cyt_P450"/>
</dbReference>
<keyword evidence="5 7" id="KW-0408">Iron</keyword>
<accession>A0ABV7V646</accession>
<gene>
    <name evidence="8" type="ORF">ACFOOT_15735</name>
</gene>
<dbReference type="RefSeq" id="WP_191326225.1">
    <property type="nucleotide sequence ID" value="NZ_BMZP01000035.1"/>
</dbReference>
<keyword evidence="9" id="KW-1185">Reference proteome</keyword>
<evidence type="ECO:0000256" key="4">
    <source>
        <dbReference type="ARBA" id="ARBA00023002"/>
    </source>
</evidence>
<evidence type="ECO:0000313" key="8">
    <source>
        <dbReference type="EMBL" id="MFC3672870.1"/>
    </source>
</evidence>
<reference evidence="9" key="1">
    <citation type="journal article" date="2019" name="Int. J. Syst. Evol. Microbiol.">
        <title>The Global Catalogue of Microorganisms (GCM) 10K type strain sequencing project: providing services to taxonomists for standard genome sequencing and annotation.</title>
        <authorList>
            <consortium name="The Broad Institute Genomics Platform"/>
            <consortium name="The Broad Institute Genome Sequencing Center for Infectious Disease"/>
            <person name="Wu L."/>
            <person name="Ma J."/>
        </authorList>
    </citation>
    <scope>NUCLEOTIDE SEQUENCE [LARGE SCALE GENOMIC DNA]</scope>
    <source>
        <strain evidence="9">KCTC 42224</strain>
    </source>
</reference>
<name>A0ABV7V646_9SPHN</name>
<evidence type="ECO:0000256" key="6">
    <source>
        <dbReference type="ARBA" id="ARBA00023033"/>
    </source>
</evidence>
<dbReference type="InterPro" id="IPR050196">
    <property type="entry name" value="Cytochrome_P450_Monoox"/>
</dbReference>
<dbReference type="PANTHER" id="PTHR24291:SF50">
    <property type="entry name" value="BIFUNCTIONAL ALBAFLAVENONE MONOOXYGENASE_TERPENE SYNTHASE"/>
    <property type="match status" value="1"/>
</dbReference>
<comment type="similarity">
    <text evidence="1 7">Belongs to the cytochrome P450 family.</text>
</comment>
<dbReference type="SUPFAM" id="SSF48264">
    <property type="entry name" value="Cytochrome P450"/>
    <property type="match status" value="1"/>
</dbReference>
<comment type="caution">
    <text evidence="8">The sequence shown here is derived from an EMBL/GenBank/DDBJ whole genome shotgun (WGS) entry which is preliminary data.</text>
</comment>
<dbReference type="InterPro" id="IPR017972">
    <property type="entry name" value="Cyt_P450_CS"/>
</dbReference>
<evidence type="ECO:0000256" key="2">
    <source>
        <dbReference type="ARBA" id="ARBA00022617"/>
    </source>
</evidence>
<dbReference type="Proteomes" id="UP001595683">
    <property type="component" value="Unassembled WGS sequence"/>
</dbReference>
<dbReference type="Pfam" id="PF00067">
    <property type="entry name" value="p450"/>
    <property type="match status" value="1"/>
</dbReference>
<dbReference type="PRINTS" id="PR00385">
    <property type="entry name" value="P450"/>
</dbReference>
<dbReference type="PRINTS" id="PR00463">
    <property type="entry name" value="EP450I"/>
</dbReference>
<keyword evidence="6 7" id="KW-0503">Monooxygenase</keyword>
<keyword evidence="2 7" id="KW-0349">Heme</keyword>
<evidence type="ECO:0000256" key="5">
    <source>
        <dbReference type="ARBA" id="ARBA00023004"/>
    </source>
</evidence>
<dbReference type="InterPro" id="IPR036396">
    <property type="entry name" value="Cyt_P450_sf"/>
</dbReference>
<evidence type="ECO:0000313" key="9">
    <source>
        <dbReference type="Proteomes" id="UP001595683"/>
    </source>
</evidence>
<sequence>MSETMALATPPYPAPLRHKAGLLRRFVIGWGSWIHTLFEKSYRMKMGTVRFPLLRFFVINDLALVQDVLEEKRCPWPKHGLMTELLRPLMGQSVFSANGAQWQAQRAMINPAFAHAGLGRAFPAMRAAADAMAEQLHRAAMQGPVDMERAMTAVTADVIFRTLFSQPLAPAQADAVFAAFARYQRHVQPYAMLRLYRLPLLGRRRRMARAAADIRALFAPLVDARIMARGALDQMPAPGDILDALLDARHPHTGAPFAPDDLLDQLATLFLAGHETSASALAWASYLVACDPALQDDLAEAIAQVSGKAALAPEHLKALPMLRHLFQETLRLYPPVSFLMREVTQAQVMRGKAMRPGDLVVVSPWLIQRNADHWPCPHAFDPVRFARPESSTAAREAWLPFGKGPRVCIGQGFAMQEAVIVLATLLRHFRLAPAPGPAPEPVSRLTLRARRGIPLVLSPRHGLEQA</sequence>
<keyword evidence="3 7" id="KW-0479">Metal-binding</keyword>
<evidence type="ECO:0000256" key="7">
    <source>
        <dbReference type="RuleBase" id="RU000461"/>
    </source>
</evidence>
<protein>
    <submittedName>
        <fullName evidence="8">Cytochrome P450</fullName>
    </submittedName>
</protein>
<dbReference type="Gene3D" id="1.10.630.10">
    <property type="entry name" value="Cytochrome P450"/>
    <property type="match status" value="1"/>
</dbReference>